<name>A0ABX6EIZ2_9HYPH</name>
<reference evidence="3" key="1">
    <citation type="submission" date="2019-09" db="EMBL/GenBank/DDBJ databases">
        <title>Isolation and complete genome sequencing of Methylocystis species.</title>
        <authorList>
            <person name="Rumah B.L."/>
            <person name="Stead C.E."/>
            <person name="Stevens B.C."/>
            <person name="Minton N.P."/>
            <person name="Grosse-Honebrink A."/>
            <person name="Zhang Y."/>
        </authorList>
    </citation>
    <scope>NUCLEOTIDE SEQUENCE [LARGE SCALE GENOMIC DNA]</scope>
    <source>
        <strain evidence="3">BRCS1</strain>
    </source>
</reference>
<dbReference type="PROSITE" id="PS51257">
    <property type="entry name" value="PROKAR_LIPOPROTEIN"/>
    <property type="match status" value="1"/>
</dbReference>
<keyword evidence="1" id="KW-0812">Transmembrane</keyword>
<keyword evidence="1" id="KW-1133">Transmembrane helix</keyword>
<feature type="transmembrane region" description="Helical" evidence="1">
    <location>
        <begin position="68"/>
        <end position="88"/>
    </location>
</feature>
<organism evidence="2 3">
    <name type="scientific">Methylocystis rosea</name>
    <dbReference type="NCBI Taxonomy" id="173366"/>
    <lineage>
        <taxon>Bacteria</taxon>
        <taxon>Pseudomonadati</taxon>
        <taxon>Pseudomonadota</taxon>
        <taxon>Alphaproteobacteria</taxon>
        <taxon>Hyphomicrobiales</taxon>
        <taxon>Methylocystaceae</taxon>
        <taxon>Methylocystis</taxon>
    </lineage>
</organism>
<gene>
    <name evidence="2" type="ORF">F7D13_12355</name>
</gene>
<keyword evidence="3" id="KW-1185">Reference proteome</keyword>
<accession>A0ABX6EIZ2</accession>
<proteinExistence type="predicted"/>
<evidence type="ECO:0000256" key="1">
    <source>
        <dbReference type="SAM" id="Phobius"/>
    </source>
</evidence>
<keyword evidence="1" id="KW-0472">Membrane</keyword>
<dbReference type="EMBL" id="CP044328">
    <property type="protein sequence ID" value="QGM94748.1"/>
    <property type="molecule type" value="Genomic_DNA"/>
</dbReference>
<evidence type="ECO:0000313" key="2">
    <source>
        <dbReference type="EMBL" id="QGM94748.1"/>
    </source>
</evidence>
<dbReference type="Proteomes" id="UP000424673">
    <property type="component" value="Chromosome"/>
</dbReference>
<sequence length="98" mass="11107">MTFGFRLRRTDAIEPTAHGAPLAGACWRRRPRDALQSNRLVEWVAPDAIAGAQRLRATMRVFMRPDHIYLAMTMVKHSTLAAACIYAFKIVSFFVKTL</sequence>
<reference evidence="2 3" key="2">
    <citation type="journal article" date="2021" name="AMB Express">
        <title>Isolation and characterisation of Methylocystis spp. for poly-3-hydroxybutyrate production using waste methane feedstocks.</title>
        <authorList>
            <person name="Rumah B.L."/>
            <person name="Stead C.E."/>
            <person name="Claxton Stevens B.H."/>
            <person name="Minton N.P."/>
            <person name="Grosse-Honebrink A."/>
            <person name="Zhang Y."/>
        </authorList>
    </citation>
    <scope>NUCLEOTIDE SEQUENCE [LARGE SCALE GENOMIC DNA]</scope>
    <source>
        <strain evidence="2 3">BRCS1</strain>
    </source>
</reference>
<evidence type="ECO:0000313" key="3">
    <source>
        <dbReference type="Proteomes" id="UP000424673"/>
    </source>
</evidence>
<protein>
    <submittedName>
        <fullName evidence="2">Uncharacterized protein</fullName>
    </submittedName>
</protein>